<evidence type="ECO:0000256" key="12">
    <source>
        <dbReference type="HAMAP-Rule" id="MF_00176"/>
    </source>
</evidence>
<dbReference type="EMBL" id="MGES01000049">
    <property type="protein sequence ID" value="OGL88400.1"/>
    <property type="molecule type" value="Genomic_DNA"/>
</dbReference>
<feature type="binding site" evidence="12">
    <location>
        <position position="375"/>
    </location>
    <ligand>
        <name>L-serine</name>
        <dbReference type="ChEBI" id="CHEBI:33384"/>
    </ligand>
</feature>
<protein>
    <recommendedName>
        <fullName evidence="12">Serine--tRNA ligase</fullName>
        <ecNumber evidence="12">6.1.1.11</ecNumber>
    </recommendedName>
    <alternativeName>
        <fullName evidence="12">Seryl-tRNA synthetase</fullName>
        <shortName evidence="12">SerRS</shortName>
    </alternativeName>
    <alternativeName>
        <fullName evidence="12">Seryl-tRNA(Ser/Sec) synthetase</fullName>
    </alternativeName>
</protein>
<evidence type="ECO:0000256" key="5">
    <source>
        <dbReference type="ARBA" id="ARBA00022598"/>
    </source>
</evidence>
<dbReference type="GO" id="GO:0004828">
    <property type="term" value="F:serine-tRNA ligase activity"/>
    <property type="evidence" value="ECO:0007669"/>
    <property type="project" value="UniProtKB-UniRule"/>
</dbReference>
<proteinExistence type="inferred from homology"/>
<comment type="domain">
    <text evidence="12">Consists of two distinct domains, a catalytic core and a N-terminal extension that is involved in tRNA binding.</text>
</comment>
<dbReference type="PANTHER" id="PTHR43697:SF1">
    <property type="entry name" value="SERINE--TRNA LIGASE"/>
    <property type="match status" value="1"/>
</dbReference>
<dbReference type="Pfam" id="PF00587">
    <property type="entry name" value="tRNA-synt_2b"/>
    <property type="match status" value="1"/>
</dbReference>
<dbReference type="EC" id="6.1.1.11" evidence="12"/>
<dbReference type="PANTHER" id="PTHR43697">
    <property type="entry name" value="SERYL-TRNA SYNTHETASE"/>
    <property type="match status" value="1"/>
</dbReference>
<dbReference type="PRINTS" id="PR00981">
    <property type="entry name" value="TRNASYNTHSER"/>
</dbReference>
<comment type="subunit">
    <text evidence="12">Homodimer. The tRNA molecule binds across the dimer.</text>
</comment>
<dbReference type="InterPro" id="IPR042103">
    <property type="entry name" value="SerRS_1_N_sf"/>
</dbReference>
<dbReference type="NCBIfam" id="TIGR00414">
    <property type="entry name" value="serS"/>
    <property type="match status" value="1"/>
</dbReference>
<feature type="binding site" evidence="14">
    <location>
        <begin position="269"/>
        <end position="272"/>
    </location>
    <ligand>
        <name>ATP</name>
        <dbReference type="ChEBI" id="CHEBI:30616"/>
    </ligand>
</feature>
<comment type="subcellular location">
    <subcellularLocation>
        <location evidence="1 12">Cytoplasm</location>
    </subcellularLocation>
</comment>
<feature type="binding site" evidence="13">
    <location>
        <position position="222"/>
    </location>
    <ligand>
        <name>L-serine</name>
        <dbReference type="ChEBI" id="CHEBI:33384"/>
    </ligand>
</feature>
<evidence type="ECO:0000256" key="13">
    <source>
        <dbReference type="PIRSR" id="PIRSR001529-1"/>
    </source>
</evidence>
<dbReference type="AlphaFoldDB" id="A0A1F7VCX3"/>
<organism evidence="17 18">
    <name type="scientific">Candidatus Uhrbacteria bacterium RIFCSPLOWO2_02_FULL_51_9</name>
    <dbReference type="NCBI Taxonomy" id="1802410"/>
    <lineage>
        <taxon>Bacteria</taxon>
        <taxon>Candidatus Uhriibacteriota</taxon>
    </lineage>
</organism>
<evidence type="ECO:0000256" key="3">
    <source>
        <dbReference type="ARBA" id="ARBA00010728"/>
    </source>
</evidence>
<dbReference type="InterPro" id="IPR006195">
    <property type="entry name" value="aa-tRNA-synth_II"/>
</dbReference>
<evidence type="ECO:0000256" key="6">
    <source>
        <dbReference type="ARBA" id="ARBA00022741"/>
    </source>
</evidence>
<dbReference type="GO" id="GO:0006434">
    <property type="term" value="P:seryl-tRNA aminoacylation"/>
    <property type="evidence" value="ECO:0007669"/>
    <property type="project" value="UniProtKB-UniRule"/>
</dbReference>
<sequence>MLDSSLIREHPELIQKALRDRAFDFDLRALLTLDEERRALLQHLEGLRADRNSRSKEKPSKAEITRLKKLSETIKQTEEKLATLLSSYHDALLRIPNIPDKSVPIGKDETNNKVLKKWGKKPALKKPLEYLDLPAIQPYLELDRGARTSGARFYYLRGPLALLEHALMRYAVDFITAKGFELLVTPILVQESALLGTGYFPNGKQEVYAVNPGQDNLYLIGTSEQAITAFHQQELLEADDLPRRYTACTPCFRREAGSYGKDTRGILRVHQFNKVEMVVFSKPDDSWKILQEMIAISEEFYQSLGIPYQLVALCAGDLGFQSAKTIDIEGWFPGQARYRELGSASNTTDFQARRLNIRFKNTRGEKSFVHTLNNTVVADRALLAILENYQQKDGSVTVPTVLQKYTRFKKVG</sequence>
<dbReference type="InterPro" id="IPR002314">
    <property type="entry name" value="aa-tRNA-synt_IIb"/>
</dbReference>
<dbReference type="PROSITE" id="PS50862">
    <property type="entry name" value="AA_TRNA_LIGASE_II"/>
    <property type="match status" value="1"/>
</dbReference>
<keyword evidence="6 12" id="KW-0547">Nucleotide-binding</keyword>
<evidence type="ECO:0000259" key="16">
    <source>
        <dbReference type="PROSITE" id="PS50862"/>
    </source>
</evidence>
<feature type="domain" description="Aminoacyl-transfer RNA synthetases class-II family profile" evidence="16">
    <location>
        <begin position="167"/>
        <end position="399"/>
    </location>
</feature>
<dbReference type="Gene3D" id="3.30.930.10">
    <property type="entry name" value="Bira Bifunctional Protein, Domain 2"/>
    <property type="match status" value="1"/>
</dbReference>
<comment type="caution">
    <text evidence="17">The sequence shown here is derived from an EMBL/GenBank/DDBJ whole genome shotgun (WGS) entry which is preliminary data.</text>
</comment>
<evidence type="ECO:0000256" key="14">
    <source>
        <dbReference type="PIRSR" id="PIRSR001529-2"/>
    </source>
</evidence>
<evidence type="ECO:0000256" key="15">
    <source>
        <dbReference type="SAM" id="Coils"/>
    </source>
</evidence>
<name>A0A1F7VCX3_9BACT</name>
<keyword evidence="5 12" id="KW-0436">Ligase</keyword>
<reference evidence="17 18" key="1">
    <citation type="journal article" date="2016" name="Nat. Commun.">
        <title>Thousands of microbial genomes shed light on interconnected biogeochemical processes in an aquifer system.</title>
        <authorList>
            <person name="Anantharaman K."/>
            <person name="Brown C.T."/>
            <person name="Hug L.A."/>
            <person name="Sharon I."/>
            <person name="Castelle C.J."/>
            <person name="Probst A.J."/>
            <person name="Thomas B.C."/>
            <person name="Singh A."/>
            <person name="Wilkins M.J."/>
            <person name="Karaoz U."/>
            <person name="Brodie E.L."/>
            <person name="Williams K.H."/>
            <person name="Hubbard S.S."/>
            <person name="Banfield J.F."/>
        </authorList>
    </citation>
    <scope>NUCLEOTIDE SEQUENCE [LARGE SCALE GENOMIC DNA]</scope>
</reference>
<dbReference type="InterPro" id="IPR045864">
    <property type="entry name" value="aa-tRNA-synth_II/BPL/LPL"/>
</dbReference>
<feature type="coiled-coil region" evidence="15">
    <location>
        <begin position="60"/>
        <end position="87"/>
    </location>
</feature>
<comment type="catalytic activity">
    <reaction evidence="10 12">
        <text>tRNA(Sec) + L-serine + ATP = L-seryl-tRNA(Sec) + AMP + diphosphate + H(+)</text>
        <dbReference type="Rhea" id="RHEA:42580"/>
        <dbReference type="Rhea" id="RHEA-COMP:9742"/>
        <dbReference type="Rhea" id="RHEA-COMP:10128"/>
        <dbReference type="ChEBI" id="CHEBI:15378"/>
        <dbReference type="ChEBI" id="CHEBI:30616"/>
        <dbReference type="ChEBI" id="CHEBI:33019"/>
        <dbReference type="ChEBI" id="CHEBI:33384"/>
        <dbReference type="ChEBI" id="CHEBI:78442"/>
        <dbReference type="ChEBI" id="CHEBI:78533"/>
        <dbReference type="ChEBI" id="CHEBI:456215"/>
        <dbReference type="EC" id="6.1.1.11"/>
    </reaction>
</comment>
<accession>A0A1F7VCX3</accession>
<feature type="binding site" evidence="12">
    <location>
        <begin position="222"/>
        <end position="224"/>
    </location>
    <ligand>
        <name>L-serine</name>
        <dbReference type="ChEBI" id="CHEBI:33384"/>
    </ligand>
</feature>
<keyword evidence="9 12" id="KW-0030">Aminoacyl-tRNA synthetase</keyword>
<comment type="catalytic activity">
    <reaction evidence="11 12">
        <text>tRNA(Ser) + L-serine + ATP = L-seryl-tRNA(Ser) + AMP + diphosphate + H(+)</text>
        <dbReference type="Rhea" id="RHEA:12292"/>
        <dbReference type="Rhea" id="RHEA-COMP:9669"/>
        <dbReference type="Rhea" id="RHEA-COMP:9703"/>
        <dbReference type="ChEBI" id="CHEBI:15378"/>
        <dbReference type="ChEBI" id="CHEBI:30616"/>
        <dbReference type="ChEBI" id="CHEBI:33019"/>
        <dbReference type="ChEBI" id="CHEBI:33384"/>
        <dbReference type="ChEBI" id="CHEBI:78442"/>
        <dbReference type="ChEBI" id="CHEBI:78533"/>
        <dbReference type="ChEBI" id="CHEBI:456215"/>
        <dbReference type="EC" id="6.1.1.11"/>
    </reaction>
</comment>
<comment type="pathway">
    <text evidence="2 12">Aminoacyl-tRNA biosynthesis; selenocysteinyl-tRNA(Sec) biosynthesis; L-seryl-tRNA(Sec) from L-serine and tRNA(Sec): step 1/1.</text>
</comment>
<dbReference type="InterPro" id="IPR010978">
    <property type="entry name" value="tRNA-bd_arm"/>
</dbReference>
<dbReference type="SUPFAM" id="SSF55681">
    <property type="entry name" value="Class II aaRS and biotin synthetases"/>
    <property type="match status" value="1"/>
</dbReference>
<evidence type="ECO:0000313" key="18">
    <source>
        <dbReference type="Proteomes" id="UP000176678"/>
    </source>
</evidence>
<keyword evidence="15" id="KW-0175">Coiled coil</keyword>
<evidence type="ECO:0000256" key="7">
    <source>
        <dbReference type="ARBA" id="ARBA00022840"/>
    </source>
</evidence>
<evidence type="ECO:0000256" key="10">
    <source>
        <dbReference type="ARBA" id="ARBA00047929"/>
    </source>
</evidence>
<dbReference type="Proteomes" id="UP000176678">
    <property type="component" value="Unassembled WGS sequence"/>
</dbReference>
<dbReference type="GO" id="GO:0016260">
    <property type="term" value="P:selenocysteine biosynthetic process"/>
    <property type="evidence" value="ECO:0007669"/>
    <property type="project" value="UniProtKB-UniRule"/>
</dbReference>
<dbReference type="GO" id="GO:0005524">
    <property type="term" value="F:ATP binding"/>
    <property type="evidence" value="ECO:0007669"/>
    <property type="project" value="UniProtKB-UniRule"/>
</dbReference>
<dbReference type="SUPFAM" id="SSF46589">
    <property type="entry name" value="tRNA-binding arm"/>
    <property type="match status" value="1"/>
</dbReference>
<dbReference type="CDD" id="cd00770">
    <property type="entry name" value="SerRS_core"/>
    <property type="match status" value="1"/>
</dbReference>
<feature type="binding site" evidence="12 14">
    <location>
        <begin position="340"/>
        <end position="343"/>
    </location>
    <ligand>
        <name>ATP</name>
        <dbReference type="ChEBI" id="CHEBI:30616"/>
    </ligand>
</feature>
<gene>
    <name evidence="12" type="primary">serS</name>
    <name evidence="17" type="ORF">A3H75_01830</name>
</gene>
<evidence type="ECO:0000256" key="4">
    <source>
        <dbReference type="ARBA" id="ARBA00022490"/>
    </source>
</evidence>
<evidence type="ECO:0000256" key="8">
    <source>
        <dbReference type="ARBA" id="ARBA00022917"/>
    </source>
</evidence>
<dbReference type="Pfam" id="PF02403">
    <property type="entry name" value="Seryl_tRNA_N"/>
    <property type="match status" value="1"/>
</dbReference>
<keyword evidence="7 12" id="KW-0067">ATP-binding</keyword>
<evidence type="ECO:0000256" key="11">
    <source>
        <dbReference type="ARBA" id="ARBA00048823"/>
    </source>
</evidence>
<dbReference type="PIRSF" id="PIRSF001529">
    <property type="entry name" value="Ser-tRNA-synth_IIa"/>
    <property type="match status" value="1"/>
</dbReference>
<dbReference type="InterPro" id="IPR015866">
    <property type="entry name" value="Ser-tRNA-synth_1_N"/>
</dbReference>
<evidence type="ECO:0000256" key="2">
    <source>
        <dbReference type="ARBA" id="ARBA00005045"/>
    </source>
</evidence>
<dbReference type="UniPathway" id="UPA00906">
    <property type="reaction ID" value="UER00895"/>
</dbReference>
<dbReference type="InterPro" id="IPR033729">
    <property type="entry name" value="SerRS_core"/>
</dbReference>
<feature type="binding site" evidence="13">
    <location>
        <position position="373"/>
    </location>
    <ligand>
        <name>L-serine</name>
        <dbReference type="ChEBI" id="CHEBI:33384"/>
    </ligand>
</feature>
<feature type="binding site" evidence="12 14">
    <location>
        <begin position="253"/>
        <end position="255"/>
    </location>
    <ligand>
        <name>ATP</name>
        <dbReference type="ChEBI" id="CHEBI:30616"/>
    </ligand>
</feature>
<dbReference type="InterPro" id="IPR002317">
    <property type="entry name" value="Ser-tRNA-ligase_type_1"/>
</dbReference>
<comment type="similarity">
    <text evidence="3 12">Belongs to the class-II aminoacyl-tRNA synthetase family. Type-1 seryl-tRNA synthetase subfamily.</text>
</comment>
<dbReference type="STRING" id="1802410.A3H75_01830"/>
<feature type="binding site" evidence="12 13">
    <location>
        <position position="276"/>
    </location>
    <ligand>
        <name>L-serine</name>
        <dbReference type="ChEBI" id="CHEBI:33384"/>
    </ligand>
</feature>
<feature type="binding site" evidence="13">
    <location>
        <position position="253"/>
    </location>
    <ligand>
        <name>L-serine</name>
        <dbReference type="ChEBI" id="CHEBI:33384"/>
    </ligand>
</feature>
<dbReference type="GO" id="GO:0005737">
    <property type="term" value="C:cytoplasm"/>
    <property type="evidence" value="ECO:0007669"/>
    <property type="project" value="UniProtKB-SubCell"/>
</dbReference>
<comment type="function">
    <text evidence="12">Catalyzes the attachment of serine to tRNA(Ser). Is also able to aminoacylate tRNA(Sec) with serine, to form the misacylated tRNA L-seryl-tRNA(Sec), which will be further converted into selenocysteinyl-tRNA(Sec).</text>
</comment>
<keyword evidence="4 12" id="KW-0963">Cytoplasm</keyword>
<evidence type="ECO:0000256" key="1">
    <source>
        <dbReference type="ARBA" id="ARBA00004496"/>
    </source>
</evidence>
<evidence type="ECO:0000256" key="9">
    <source>
        <dbReference type="ARBA" id="ARBA00023146"/>
    </source>
</evidence>
<feature type="binding site" evidence="12">
    <location>
        <position position="269"/>
    </location>
    <ligand>
        <name>ATP</name>
        <dbReference type="ChEBI" id="CHEBI:30616"/>
    </ligand>
</feature>
<keyword evidence="8 12" id="KW-0648">Protein biosynthesis</keyword>
<dbReference type="HAMAP" id="MF_00176">
    <property type="entry name" value="Ser_tRNA_synth_type1"/>
    <property type="match status" value="1"/>
</dbReference>
<dbReference type="Gene3D" id="1.10.287.40">
    <property type="entry name" value="Serine-tRNA synthetase, tRNA binding domain"/>
    <property type="match status" value="1"/>
</dbReference>
<evidence type="ECO:0000313" key="17">
    <source>
        <dbReference type="EMBL" id="OGL88400.1"/>
    </source>
</evidence>
<feature type="site" description="Important for serine binding" evidence="13">
    <location>
        <position position="375"/>
    </location>
</feature>